<accession>A0A6G0XNP4</accession>
<dbReference type="EMBL" id="VJMJ01000030">
    <property type="protein sequence ID" value="KAF0742112.1"/>
    <property type="molecule type" value="Genomic_DNA"/>
</dbReference>
<dbReference type="AlphaFoldDB" id="A0A6G0XNP4"/>
<dbReference type="Gene3D" id="2.130.10.10">
    <property type="entry name" value="YVTN repeat-like/Quinoprotein amine dehydrogenase"/>
    <property type="match status" value="1"/>
</dbReference>
<dbReference type="SUPFAM" id="SSF117289">
    <property type="entry name" value="Nucleoporin domain"/>
    <property type="match status" value="1"/>
</dbReference>
<evidence type="ECO:0000256" key="3">
    <source>
        <dbReference type="ARBA" id="ARBA00023242"/>
    </source>
</evidence>
<feature type="compositionally biased region" description="Polar residues" evidence="4">
    <location>
        <begin position="398"/>
        <end position="410"/>
    </location>
</feature>
<feature type="compositionally biased region" description="Basic and acidic residues" evidence="4">
    <location>
        <begin position="412"/>
        <end position="426"/>
    </location>
</feature>
<evidence type="ECO:0000313" key="6">
    <source>
        <dbReference type="EMBL" id="KAF0742112.1"/>
    </source>
</evidence>
<comment type="caution">
    <text evidence="6">The sequence shown here is derived from an EMBL/GenBank/DDBJ whole genome shotgun (WGS) entry which is preliminary data.</text>
</comment>
<keyword evidence="3" id="KW-0539">Nucleus</keyword>
<feature type="region of interest" description="Disordered" evidence="4">
    <location>
        <begin position="398"/>
        <end position="432"/>
    </location>
</feature>
<evidence type="ECO:0000256" key="2">
    <source>
        <dbReference type="ARBA" id="ARBA00022448"/>
    </source>
</evidence>
<proteinExistence type="predicted"/>
<feature type="domain" description="Nucleoporin Nup159/Nup146 N-terminal" evidence="5">
    <location>
        <begin position="70"/>
        <end position="351"/>
    </location>
</feature>
<dbReference type="InterPro" id="IPR015943">
    <property type="entry name" value="WD40/YVTN_repeat-like_dom_sf"/>
</dbReference>
<evidence type="ECO:0000256" key="1">
    <source>
        <dbReference type="ARBA" id="ARBA00004123"/>
    </source>
</evidence>
<keyword evidence="7" id="KW-1185">Reference proteome</keyword>
<evidence type="ECO:0000259" key="5">
    <source>
        <dbReference type="Pfam" id="PF16755"/>
    </source>
</evidence>
<reference evidence="6 7" key="1">
    <citation type="submission" date="2019-07" db="EMBL/GenBank/DDBJ databases">
        <title>Genomics analysis of Aphanomyces spp. identifies a new class of oomycete effector associated with host adaptation.</title>
        <authorList>
            <person name="Gaulin E."/>
        </authorList>
    </citation>
    <scope>NUCLEOTIDE SEQUENCE [LARGE SCALE GENOMIC DNA]</scope>
    <source>
        <strain evidence="6 7">ATCC 201684</strain>
    </source>
</reference>
<organism evidence="6 7">
    <name type="scientific">Aphanomyces euteiches</name>
    <dbReference type="NCBI Taxonomy" id="100861"/>
    <lineage>
        <taxon>Eukaryota</taxon>
        <taxon>Sar</taxon>
        <taxon>Stramenopiles</taxon>
        <taxon>Oomycota</taxon>
        <taxon>Saprolegniomycetes</taxon>
        <taxon>Saprolegniales</taxon>
        <taxon>Verrucalvaceae</taxon>
        <taxon>Aphanomyces</taxon>
    </lineage>
</organism>
<evidence type="ECO:0000313" key="7">
    <source>
        <dbReference type="Proteomes" id="UP000481153"/>
    </source>
</evidence>
<evidence type="ECO:0000256" key="4">
    <source>
        <dbReference type="SAM" id="MobiDB-lite"/>
    </source>
</evidence>
<protein>
    <recommendedName>
        <fullName evidence="5">Nucleoporin Nup159/Nup146 N-terminal domain-containing protein</fullName>
    </recommendedName>
</protein>
<dbReference type="Proteomes" id="UP000481153">
    <property type="component" value="Unassembled WGS sequence"/>
</dbReference>
<dbReference type="VEuPathDB" id="FungiDB:AeMF1_000197"/>
<gene>
    <name evidence="6" type="ORF">Ae201684_002784</name>
</gene>
<dbReference type="InterPro" id="IPR039462">
    <property type="entry name" value="Nup159/Nup146_N"/>
</dbReference>
<dbReference type="GO" id="GO:0005634">
    <property type="term" value="C:nucleus"/>
    <property type="evidence" value="ECO:0007669"/>
    <property type="project" value="UniProtKB-SubCell"/>
</dbReference>
<comment type="subcellular location">
    <subcellularLocation>
        <location evidence="1">Nucleus</location>
    </subcellularLocation>
</comment>
<name>A0A6G0XNP4_9STRA</name>
<sequence length="660" mass="73079">MDEVDVEHVRVLHRGSLRYAEGKHRDGALRPQLCHSNRYGVTIVVIPNGLGVVRSTTLDAAANASVEKMDSKMDADVNLVVDATLQFPTTPLQVALSPSERLVAVAMACSVAIYDIADLLENANAAESRACALGSDIHVVDVSWCASLDDDKFLAVLTSDQSFHILDSQARTLCRHSSLRATSLSWCSTGRPLLAVGDIAGDVHKLHFTGESFQSMQTLIDPNKPVNASVHHLHWAEENLLLAGYKMGSFDAVEISGCLFDHDCAIALDAVVDFFPSETRDHAFFSCYLAPWRTFIVGCSVSPDLELVVHDPESQTWQKWKPDEKYTPRLPMAKDDEETFPMGLCLHLNASDSDAASVFPRILCASMDGLLLNFALVDLTLDEPIDFLVATESLPRKQQQPVSSITAADNSEQERKEEVESHEDAANRQNLPVSTATNAADIGIPASHFEACLWIWINDFHDMLQKTFELKTGENPAVEPIAMTRRIEKAVDSMRSVLDKTAHDMQTLVQDQISTERTIESISTMKTQQPQDELDDGPLDKRALDTHKALASSMETISRLCESVDFHSKALAVQNAATEASCPSLLFRLLKANYERTKRQHLRLCRLDAQFHPIQPTQKPPAIFPSSAFQDEDGARRQLKEQLTKWTDAAVTPRQISSQI</sequence>
<dbReference type="Pfam" id="PF16755">
    <property type="entry name" value="Beta-prop_NUP159_NUP214"/>
    <property type="match status" value="1"/>
</dbReference>
<keyword evidence="2" id="KW-0813">Transport</keyword>